<dbReference type="EMBL" id="KE504186">
    <property type="protein sequence ID" value="EPS96644.1"/>
    <property type="molecule type" value="Genomic_DNA"/>
</dbReference>
<evidence type="ECO:0000313" key="1">
    <source>
        <dbReference type="EMBL" id="EPS96644.1"/>
    </source>
</evidence>
<name>S8FDV3_FOMSC</name>
<sequence>SEVSALFQVLQAHPDALPCLTHLKITISSDYTQNMPMDILAAFVARKKHLRCLDWEDPLIETDELLPLLSVLPSLPALEVLGLYLRIGDDSMAEWLRSGALNVYIPERVTALRLSSNYEDHGPHSPDGCCWEELCARATNLGFLWIMDMSCGPIAETHDLATSAKSLQILGHRQFFYNVEHVDGEAVLSPPWSLTKTMFRSVEDFGNEDWEWLTRGHS</sequence>
<protein>
    <recommendedName>
        <fullName evidence="3">F-box domain-containing protein</fullName>
    </recommendedName>
</protein>
<feature type="non-terminal residue" evidence="1">
    <location>
        <position position="1"/>
    </location>
</feature>
<gene>
    <name evidence="1" type="ORF">FOMPIDRAFT_1109111</name>
</gene>
<feature type="non-terminal residue" evidence="1">
    <location>
        <position position="218"/>
    </location>
</feature>
<evidence type="ECO:0008006" key="3">
    <source>
        <dbReference type="Google" id="ProtNLM"/>
    </source>
</evidence>
<dbReference type="InParanoid" id="S8FDV3"/>
<proteinExistence type="predicted"/>
<organism evidence="1 2">
    <name type="scientific">Fomitopsis schrenkii</name>
    <name type="common">Brown rot fungus</name>
    <dbReference type="NCBI Taxonomy" id="2126942"/>
    <lineage>
        <taxon>Eukaryota</taxon>
        <taxon>Fungi</taxon>
        <taxon>Dikarya</taxon>
        <taxon>Basidiomycota</taxon>
        <taxon>Agaricomycotina</taxon>
        <taxon>Agaricomycetes</taxon>
        <taxon>Polyporales</taxon>
        <taxon>Fomitopsis</taxon>
    </lineage>
</organism>
<dbReference type="AlphaFoldDB" id="S8FDV3"/>
<dbReference type="Proteomes" id="UP000015241">
    <property type="component" value="Unassembled WGS sequence"/>
</dbReference>
<reference evidence="1 2" key="1">
    <citation type="journal article" date="2012" name="Science">
        <title>The Paleozoic origin of enzymatic lignin decomposition reconstructed from 31 fungal genomes.</title>
        <authorList>
            <person name="Floudas D."/>
            <person name="Binder M."/>
            <person name="Riley R."/>
            <person name="Barry K."/>
            <person name="Blanchette R.A."/>
            <person name="Henrissat B."/>
            <person name="Martinez A.T."/>
            <person name="Otillar R."/>
            <person name="Spatafora J.W."/>
            <person name="Yadav J.S."/>
            <person name="Aerts A."/>
            <person name="Benoit I."/>
            <person name="Boyd A."/>
            <person name="Carlson A."/>
            <person name="Copeland A."/>
            <person name="Coutinho P.M."/>
            <person name="de Vries R.P."/>
            <person name="Ferreira P."/>
            <person name="Findley K."/>
            <person name="Foster B."/>
            <person name="Gaskell J."/>
            <person name="Glotzer D."/>
            <person name="Gorecki P."/>
            <person name="Heitman J."/>
            <person name="Hesse C."/>
            <person name="Hori C."/>
            <person name="Igarashi K."/>
            <person name="Jurgens J.A."/>
            <person name="Kallen N."/>
            <person name="Kersten P."/>
            <person name="Kohler A."/>
            <person name="Kuees U."/>
            <person name="Kumar T.K.A."/>
            <person name="Kuo A."/>
            <person name="LaButti K."/>
            <person name="Larrondo L.F."/>
            <person name="Lindquist E."/>
            <person name="Ling A."/>
            <person name="Lombard V."/>
            <person name="Lucas S."/>
            <person name="Lundell T."/>
            <person name="Martin R."/>
            <person name="McLaughlin D.J."/>
            <person name="Morgenstern I."/>
            <person name="Morin E."/>
            <person name="Murat C."/>
            <person name="Nagy L.G."/>
            <person name="Nolan M."/>
            <person name="Ohm R.A."/>
            <person name="Patyshakuliyeva A."/>
            <person name="Rokas A."/>
            <person name="Ruiz-Duenas F.J."/>
            <person name="Sabat G."/>
            <person name="Salamov A."/>
            <person name="Samejima M."/>
            <person name="Schmutz J."/>
            <person name="Slot J.C."/>
            <person name="St John F."/>
            <person name="Stenlid J."/>
            <person name="Sun H."/>
            <person name="Sun S."/>
            <person name="Syed K."/>
            <person name="Tsang A."/>
            <person name="Wiebenga A."/>
            <person name="Young D."/>
            <person name="Pisabarro A."/>
            <person name="Eastwood D.C."/>
            <person name="Martin F."/>
            <person name="Cullen D."/>
            <person name="Grigoriev I.V."/>
            <person name="Hibbett D.S."/>
        </authorList>
    </citation>
    <scope>NUCLEOTIDE SEQUENCE</scope>
    <source>
        <strain evidence="2">FP-58527</strain>
    </source>
</reference>
<accession>S8FDV3</accession>
<dbReference type="OrthoDB" id="3238099at2759"/>
<dbReference type="HOGENOM" id="CLU_089366_0_0_1"/>
<keyword evidence="2" id="KW-1185">Reference proteome</keyword>
<evidence type="ECO:0000313" key="2">
    <source>
        <dbReference type="Proteomes" id="UP000015241"/>
    </source>
</evidence>